<dbReference type="InterPro" id="IPR043904">
    <property type="entry name" value="PhoD_2-like"/>
</dbReference>
<dbReference type="InterPro" id="IPR018946">
    <property type="entry name" value="PhoD-like_MPP"/>
</dbReference>
<dbReference type="EMBL" id="QEAP01000045">
    <property type="protein sequence ID" value="TPX76510.1"/>
    <property type="molecule type" value="Genomic_DNA"/>
</dbReference>
<accession>A0A507FLC6</accession>
<dbReference type="Gene3D" id="3.60.21.70">
    <property type="entry name" value="PhoD-like phosphatase"/>
    <property type="match status" value="1"/>
</dbReference>
<dbReference type="Proteomes" id="UP000320333">
    <property type="component" value="Unassembled WGS sequence"/>
</dbReference>
<evidence type="ECO:0000313" key="2">
    <source>
        <dbReference type="EMBL" id="TPX76510.1"/>
    </source>
</evidence>
<dbReference type="AlphaFoldDB" id="A0A507FLC6"/>
<evidence type="ECO:0000259" key="1">
    <source>
        <dbReference type="Pfam" id="PF19050"/>
    </source>
</evidence>
<organism evidence="2 3">
    <name type="scientific">Chytriomyces confervae</name>
    <dbReference type="NCBI Taxonomy" id="246404"/>
    <lineage>
        <taxon>Eukaryota</taxon>
        <taxon>Fungi</taxon>
        <taxon>Fungi incertae sedis</taxon>
        <taxon>Chytridiomycota</taxon>
        <taxon>Chytridiomycota incertae sedis</taxon>
        <taxon>Chytridiomycetes</taxon>
        <taxon>Chytridiales</taxon>
        <taxon>Chytriomycetaceae</taxon>
        <taxon>Chytriomyces</taxon>
    </lineage>
</organism>
<gene>
    <name evidence="2" type="ORF">CcCBS67573_g02226</name>
</gene>
<keyword evidence="3" id="KW-1185">Reference proteome</keyword>
<dbReference type="Pfam" id="PF19050">
    <property type="entry name" value="PhoD_2"/>
    <property type="match status" value="1"/>
</dbReference>
<dbReference type="InterPro" id="IPR038607">
    <property type="entry name" value="PhoD-like_sf"/>
</dbReference>
<dbReference type="CDD" id="cd07389">
    <property type="entry name" value="MPP_PhoD"/>
    <property type="match status" value="1"/>
</dbReference>
<comment type="caution">
    <text evidence="2">The sequence shown here is derived from an EMBL/GenBank/DDBJ whole genome shotgun (WGS) entry which is preliminary data.</text>
</comment>
<reference evidence="2 3" key="1">
    <citation type="journal article" date="2019" name="Sci. Rep.">
        <title>Comparative genomics of chytrid fungi reveal insights into the obligate biotrophic and pathogenic lifestyle of Synchytrium endobioticum.</title>
        <authorList>
            <person name="van de Vossenberg B.T.L.H."/>
            <person name="Warris S."/>
            <person name="Nguyen H.D.T."/>
            <person name="van Gent-Pelzer M.P.E."/>
            <person name="Joly D.L."/>
            <person name="van de Geest H.C."/>
            <person name="Bonants P.J.M."/>
            <person name="Smith D.S."/>
            <person name="Levesque C.A."/>
            <person name="van der Lee T.A.J."/>
        </authorList>
    </citation>
    <scope>NUCLEOTIDE SEQUENCE [LARGE SCALE GENOMIC DNA]</scope>
    <source>
        <strain evidence="2 3">CBS 675.73</strain>
    </source>
</reference>
<dbReference type="GO" id="GO:0016020">
    <property type="term" value="C:membrane"/>
    <property type="evidence" value="ECO:0007669"/>
    <property type="project" value="TreeGrafter"/>
</dbReference>
<evidence type="ECO:0000313" key="3">
    <source>
        <dbReference type="Proteomes" id="UP000320333"/>
    </source>
</evidence>
<feature type="domain" description="PhoD-like phosphatase" evidence="1">
    <location>
        <begin position="104"/>
        <end position="580"/>
    </location>
</feature>
<proteinExistence type="predicted"/>
<sequence length="602" mass="67878">MQSMFAPAEFLLDPNEPAALPGFKGLAGLGPLLRLSDISNGVWTGSIMLTVPTSEAHLATVSLSRGSVKKRTVLASFSGATFIRVDLQVSLADSAQTVSYTYKNSRYEFVIPAVNQNSHIAFFSCNGLTDDVKDPAAFQGILPLWRDLMQKHRENPFHVLVGGGDQIYMDGQHHLFKEVPLLAEFLKTPDIADRKKVQWTHEHERSVSDFYFQNYVSHFQEPEFRDALACIPYAFTSDDHDIFDGYGSYPEEIRTSPVFLNIGRIAFYFYLLFQHHTTVEHAASMGLFPENRGYNWIKQVGSNTLSIGFDVRSKRTEDQIVPEDVWADIWATLSSRLDSSPEIRHLLVIATIPVTYPRFGIVDEVMDGVNDIQLGLRWLVRKGVEALSPREADEVKENEVVKDILEGTGEGALFGNLLGMHGQPELRDDLLDAWIHARHLKERNSMITKLQQLAEKYRVRVTFLSGDVHICGMGRLRTVTDSDEFDFAGNDVTSDHRAMYQLISSGIGNAPPPDAVIELLHTNNRILSPEVSEIPETCEEMIPLFSKDVDDTDREDNRLLPRRNWASMEFRPDLSVAMYLHVENVDIEKPTVPYAVAIPRLV</sequence>
<name>A0A507FLC6_9FUNG</name>
<protein>
    <recommendedName>
        <fullName evidence="1">PhoD-like phosphatase domain-containing protein</fullName>
    </recommendedName>
</protein>
<dbReference type="PANTHER" id="PTHR46689:SF2">
    <property type="entry name" value="WW DOMAIN PROTEIN (AFU_ORTHOLOGUE AFUA_6G06520)"/>
    <property type="match status" value="1"/>
</dbReference>
<dbReference type="OrthoDB" id="2419400at2759"/>
<dbReference type="STRING" id="246404.A0A507FLC6"/>
<dbReference type="PANTHER" id="PTHR46689">
    <property type="entry name" value="MEMBRANE PROTEIN, PUTATIVE-RELATED"/>
    <property type="match status" value="1"/>
</dbReference>